<evidence type="ECO:0000259" key="2">
    <source>
        <dbReference type="Pfam" id="PF20432"/>
    </source>
</evidence>
<dbReference type="Pfam" id="PF09722">
    <property type="entry name" value="Xre_MbcA_ParS_C"/>
    <property type="match status" value="1"/>
</dbReference>
<dbReference type="GO" id="GO:0003677">
    <property type="term" value="F:DNA binding"/>
    <property type="evidence" value="ECO:0007669"/>
    <property type="project" value="InterPro"/>
</dbReference>
<sequence length="179" mass="19752">MGSESGKSASLFTDFAGCYLPNISAQRSSFMFVDPTRSIKSATYRARLEAMLLIPVDSSDERIHTLIAAGFKSDSVSRLLELGIISAAVRDQIIPYTTLKRRLARGQRLSASESDRLFRIARVIAMAGVVFGDEEKAKRWLSTSKCCFSGKNPLAMLTTFQGSYLIEEMLNQAAEGFTF</sequence>
<dbReference type="NCBIfam" id="TIGR02293">
    <property type="entry name" value="TAS_TIGR02293"/>
    <property type="match status" value="1"/>
</dbReference>
<dbReference type="AlphaFoldDB" id="A0A5E6UK10"/>
<evidence type="ECO:0000313" key="3">
    <source>
        <dbReference type="EMBL" id="VVN00419.1"/>
    </source>
</evidence>
<protein>
    <submittedName>
        <fullName evidence="3">Uncharacterized protein</fullName>
    </submittedName>
</protein>
<evidence type="ECO:0000313" key="4">
    <source>
        <dbReference type="Proteomes" id="UP000326953"/>
    </source>
</evidence>
<dbReference type="Pfam" id="PF20432">
    <property type="entry name" value="Xre-like-HTH"/>
    <property type="match status" value="1"/>
</dbReference>
<dbReference type="Proteomes" id="UP000326953">
    <property type="component" value="Unassembled WGS sequence"/>
</dbReference>
<dbReference type="InterPro" id="IPR011979">
    <property type="entry name" value="Antitox_Xre"/>
</dbReference>
<organism evidence="3 4">
    <name type="scientific">Pseudomonas fluorescens</name>
    <dbReference type="NCBI Taxonomy" id="294"/>
    <lineage>
        <taxon>Bacteria</taxon>
        <taxon>Pseudomonadati</taxon>
        <taxon>Pseudomonadota</taxon>
        <taxon>Gammaproteobacteria</taxon>
        <taxon>Pseudomonadales</taxon>
        <taxon>Pseudomonadaceae</taxon>
        <taxon>Pseudomonas</taxon>
    </lineage>
</organism>
<reference evidence="3 4" key="1">
    <citation type="submission" date="2019-09" db="EMBL/GenBank/DDBJ databases">
        <authorList>
            <person name="Chandra G."/>
            <person name="Truman W A."/>
        </authorList>
    </citation>
    <scope>NUCLEOTIDE SEQUENCE [LARGE SCALE GENOMIC DNA]</scope>
    <source>
        <strain evidence="3">PS662</strain>
    </source>
</reference>
<dbReference type="InterPro" id="IPR024467">
    <property type="entry name" value="Xre/MbcA/ParS-like_toxin-bd"/>
</dbReference>
<accession>A0A5E6UK10</accession>
<gene>
    <name evidence="3" type="ORF">PS662_03317</name>
</gene>
<dbReference type="InterPro" id="IPR046847">
    <property type="entry name" value="Xre-like_HTH"/>
</dbReference>
<feature type="domain" description="Antitoxin Xre/MbcA/ParS-like toxin-binding" evidence="1">
    <location>
        <begin position="129"/>
        <end position="176"/>
    </location>
</feature>
<name>A0A5E6UK10_PSEFL</name>
<dbReference type="EMBL" id="CABVHK010000010">
    <property type="protein sequence ID" value="VVN00419.1"/>
    <property type="molecule type" value="Genomic_DNA"/>
</dbReference>
<proteinExistence type="predicted"/>
<feature type="domain" description="Antitoxin Xre-like helix-turn-helix" evidence="2">
    <location>
        <begin position="63"/>
        <end position="122"/>
    </location>
</feature>
<evidence type="ECO:0000259" key="1">
    <source>
        <dbReference type="Pfam" id="PF09722"/>
    </source>
</evidence>